<feature type="transmembrane region" description="Helical" evidence="1">
    <location>
        <begin position="98"/>
        <end position="118"/>
    </location>
</feature>
<dbReference type="EMBL" id="CM008052">
    <property type="protein sequence ID" value="PAN40158.1"/>
    <property type="molecule type" value="Genomic_DNA"/>
</dbReference>
<keyword evidence="1" id="KW-0812">Transmembrane</keyword>
<dbReference type="Proteomes" id="UP000243499">
    <property type="component" value="Chromosome 7"/>
</dbReference>
<protein>
    <submittedName>
        <fullName evidence="3">Uncharacterized protein</fullName>
    </submittedName>
</protein>
<name>A0A2S3IAK4_9POAL</name>
<proteinExistence type="predicted"/>
<sequence length="120" mass="12771">MEFLVVLFNMASLISAACRDAERLPATLVTSGVVQAVAALALVVFRAPGGTFLDHGKAPFYLYYGILIAVMIFGFVEASAGCYVSGCLNDRRAIGMTILWVSILPIVLVAGLGGFVILKW</sequence>
<dbReference type="AlphaFoldDB" id="A0A2S3IAK4"/>
<gene>
    <name evidence="3" type="ORF">PAHAL_7G295500</name>
</gene>
<dbReference type="InterPro" id="IPR022149">
    <property type="entry name" value="DUF3681"/>
</dbReference>
<evidence type="ECO:0000256" key="1">
    <source>
        <dbReference type="SAM" id="Phobius"/>
    </source>
</evidence>
<dbReference type="PANTHER" id="PTHR33530">
    <property type="entry name" value="OS01G0147100 PROTEIN"/>
    <property type="match status" value="1"/>
</dbReference>
<evidence type="ECO:0000313" key="3">
    <source>
        <dbReference type="EMBL" id="PAN40158.1"/>
    </source>
</evidence>
<reference evidence="3" key="1">
    <citation type="submission" date="2018-04" db="EMBL/GenBank/DDBJ databases">
        <title>WGS assembly of Panicum hallii.</title>
        <authorList>
            <person name="Lovell J."/>
            <person name="Jenkins J."/>
            <person name="Lowry D."/>
            <person name="Mamidi S."/>
            <person name="Sreedasyam A."/>
            <person name="Weng X."/>
            <person name="Barry K."/>
            <person name="Bonette J."/>
            <person name="Campitelli B."/>
            <person name="Daum C."/>
            <person name="Gordon S."/>
            <person name="Gould B."/>
            <person name="Lipzen A."/>
            <person name="Macqueen A."/>
            <person name="Palacio-Mejia J."/>
            <person name="Plott C."/>
            <person name="Shakirov E."/>
            <person name="Shu S."/>
            <person name="Yoshinaga Y."/>
            <person name="Zane M."/>
            <person name="Rokhsar D."/>
            <person name="Grimwood J."/>
            <person name="Schmutz J."/>
            <person name="Juenger T."/>
        </authorList>
    </citation>
    <scope>NUCLEOTIDE SEQUENCE [LARGE SCALE GENOMIC DNA]</scope>
    <source>
        <strain evidence="3">FIL2</strain>
    </source>
</reference>
<organism evidence="3">
    <name type="scientific">Panicum hallii</name>
    <dbReference type="NCBI Taxonomy" id="206008"/>
    <lineage>
        <taxon>Eukaryota</taxon>
        <taxon>Viridiplantae</taxon>
        <taxon>Streptophyta</taxon>
        <taxon>Embryophyta</taxon>
        <taxon>Tracheophyta</taxon>
        <taxon>Spermatophyta</taxon>
        <taxon>Magnoliopsida</taxon>
        <taxon>Liliopsida</taxon>
        <taxon>Poales</taxon>
        <taxon>Poaceae</taxon>
        <taxon>PACMAD clade</taxon>
        <taxon>Panicoideae</taxon>
        <taxon>Panicodae</taxon>
        <taxon>Paniceae</taxon>
        <taxon>Panicinae</taxon>
        <taxon>Panicum</taxon>
        <taxon>Panicum sect. Panicum</taxon>
    </lineage>
</organism>
<accession>A0A2S3IAK4</accession>
<keyword evidence="2" id="KW-0732">Signal</keyword>
<evidence type="ECO:0000256" key="2">
    <source>
        <dbReference type="SAM" id="SignalP"/>
    </source>
</evidence>
<dbReference type="Pfam" id="PF12442">
    <property type="entry name" value="DUF3681"/>
    <property type="match status" value="1"/>
</dbReference>
<feature type="transmembrane region" description="Helical" evidence="1">
    <location>
        <begin position="60"/>
        <end position="86"/>
    </location>
</feature>
<keyword evidence="1" id="KW-0472">Membrane</keyword>
<dbReference type="PANTHER" id="PTHR33530:SF12">
    <property type="entry name" value="MAJOR FACILITATOR SUPERFAMILY (MFS) PROFILE DOMAIN-CONTAINING PROTEIN"/>
    <property type="match status" value="1"/>
</dbReference>
<dbReference type="Gramene" id="PAN40158">
    <property type="protein sequence ID" value="PAN40158"/>
    <property type="gene ID" value="PAHAL_7G295500"/>
</dbReference>
<keyword evidence="1" id="KW-1133">Transmembrane helix</keyword>
<feature type="signal peptide" evidence="2">
    <location>
        <begin position="1"/>
        <end position="16"/>
    </location>
</feature>
<feature type="chain" id="PRO_5015651538" evidence="2">
    <location>
        <begin position="17"/>
        <end position="120"/>
    </location>
</feature>
<feature type="transmembrane region" description="Helical" evidence="1">
    <location>
        <begin position="26"/>
        <end position="48"/>
    </location>
</feature>